<protein>
    <submittedName>
        <fullName evidence="1">Uncharacterized protein</fullName>
    </submittedName>
</protein>
<name>A0A897NL06_9EURY</name>
<dbReference type="AlphaFoldDB" id="A0A897NL06"/>
<sequence length="55" mass="6099">MYSCVTAGIDAGEDSSPRFREAVIESIEGGFESIEEMRIVLSKYPSNFWHAQGSI</sequence>
<proteinExistence type="predicted"/>
<accession>A0A897NL06</accession>
<dbReference type="Proteomes" id="UP000663305">
    <property type="component" value="Chromosome"/>
</dbReference>
<evidence type="ECO:0000313" key="1">
    <source>
        <dbReference type="EMBL" id="QSG13114.1"/>
    </source>
</evidence>
<evidence type="ECO:0000313" key="2">
    <source>
        <dbReference type="Proteomes" id="UP000663305"/>
    </source>
</evidence>
<dbReference type="EMBL" id="CP064789">
    <property type="protein sequence ID" value="QSG13114.1"/>
    <property type="molecule type" value="Genomic_DNA"/>
</dbReference>
<organism evidence="1 2">
    <name type="scientific">Halapricum desulfuricans</name>
    <dbReference type="NCBI Taxonomy" id="2841257"/>
    <lineage>
        <taxon>Archaea</taxon>
        <taxon>Methanobacteriati</taxon>
        <taxon>Methanobacteriota</taxon>
        <taxon>Stenosarchaea group</taxon>
        <taxon>Halobacteria</taxon>
        <taxon>Halobacteriales</taxon>
        <taxon>Haloarculaceae</taxon>
        <taxon>Halapricum</taxon>
    </lineage>
</organism>
<gene>
    <name evidence="1" type="ORF">HSBGL_2716</name>
</gene>
<reference evidence="1" key="1">
    <citation type="submission" date="2020-11" db="EMBL/GenBank/DDBJ databases">
        <title>Carbohydrate-dependent, anaerobic sulfur respiration: A novel catabolism in halophilic archaea.</title>
        <authorList>
            <person name="Sorokin D.Y."/>
            <person name="Messina E."/>
            <person name="Smedile F."/>
            <person name="La Cono V."/>
            <person name="Hallsworth J.E."/>
            <person name="Yakimov M.M."/>
        </authorList>
    </citation>
    <scope>NUCLEOTIDE SEQUENCE</scope>
    <source>
        <strain evidence="1">HSR-Bgl</strain>
    </source>
</reference>